<protein>
    <submittedName>
        <fullName evidence="1">Uncharacterized protein</fullName>
    </submittedName>
</protein>
<name>A0ACC3AJF9_9EURO</name>
<comment type="caution">
    <text evidence="1">The sequence shown here is derived from an EMBL/GenBank/DDBJ whole genome shotgun (WGS) entry which is preliminary data.</text>
</comment>
<evidence type="ECO:0000313" key="2">
    <source>
        <dbReference type="Proteomes" id="UP001172386"/>
    </source>
</evidence>
<reference evidence="1" key="1">
    <citation type="submission" date="2022-10" db="EMBL/GenBank/DDBJ databases">
        <title>Culturing micro-colonial fungi from biological soil crusts in the Mojave desert and describing Neophaeococcomyces mojavensis, and introducing the new genera and species Taxawa tesnikishii.</title>
        <authorList>
            <person name="Kurbessoian T."/>
            <person name="Stajich J.E."/>
        </authorList>
    </citation>
    <scope>NUCLEOTIDE SEQUENCE</scope>
    <source>
        <strain evidence="1">JES_112</strain>
    </source>
</reference>
<dbReference type="EMBL" id="JAPDRQ010000006">
    <property type="protein sequence ID" value="KAJ9663882.1"/>
    <property type="molecule type" value="Genomic_DNA"/>
</dbReference>
<proteinExistence type="predicted"/>
<organism evidence="1 2">
    <name type="scientific">Neophaeococcomyces mojaviensis</name>
    <dbReference type="NCBI Taxonomy" id="3383035"/>
    <lineage>
        <taxon>Eukaryota</taxon>
        <taxon>Fungi</taxon>
        <taxon>Dikarya</taxon>
        <taxon>Ascomycota</taxon>
        <taxon>Pezizomycotina</taxon>
        <taxon>Eurotiomycetes</taxon>
        <taxon>Chaetothyriomycetidae</taxon>
        <taxon>Chaetothyriales</taxon>
        <taxon>Chaetothyriales incertae sedis</taxon>
        <taxon>Neophaeococcomyces</taxon>
    </lineage>
</organism>
<evidence type="ECO:0000313" key="1">
    <source>
        <dbReference type="EMBL" id="KAJ9663882.1"/>
    </source>
</evidence>
<keyword evidence="2" id="KW-1185">Reference proteome</keyword>
<dbReference type="Proteomes" id="UP001172386">
    <property type="component" value="Unassembled WGS sequence"/>
</dbReference>
<accession>A0ACC3AJF9</accession>
<sequence>MGGNKALQTNPFVVNGRTVDIHITTHGSNWYWAVMAIMGTTMLVILGTSFLKSACNRIFHYLLAAITFAAMVEHYSMAANLGWVPIDVEWRRSNHLVSGINRQIWWVRYCAWFIIWPLLSLTISLNSAVPCVIILWNCFLSAVMVIMAVVGAVVRTEYKWGYYAFWFCCWLLLGYYLLWSPRKFALALGRDVYFIHNVTAGWIWILWMLYLICWGVSEGGNVIAPDSEFVFYGVLDCCLIPVTSAFFLTRHWQIEPARLGLRLRTYDDPVTRDATQHDKPAPSRSAAEEAQTS</sequence>
<gene>
    <name evidence="1" type="ORF">H2198_000642</name>
</gene>